<dbReference type="RefSeq" id="WP_140031336.1">
    <property type="nucleotide sequence ID" value="NZ_AP027305.1"/>
</dbReference>
<keyword evidence="3" id="KW-1185">Reference proteome</keyword>
<dbReference type="InterPro" id="IPR001387">
    <property type="entry name" value="Cro/C1-type_HTH"/>
</dbReference>
<evidence type="ECO:0000313" key="2">
    <source>
        <dbReference type="EMBL" id="WPB53815.1"/>
    </source>
</evidence>
<evidence type="ECO:0000259" key="1">
    <source>
        <dbReference type="PROSITE" id="PS50943"/>
    </source>
</evidence>
<dbReference type="InterPro" id="IPR010982">
    <property type="entry name" value="Lambda_DNA-bd_dom_sf"/>
</dbReference>
<proteinExistence type="predicted"/>
<dbReference type="GeneID" id="94493722"/>
<gene>
    <name evidence="2" type="ORF">R9B83_02385</name>
</gene>
<accession>A0ABZ0PAY7</accession>
<protein>
    <submittedName>
        <fullName evidence="2">Helix-turn-helix domain-containing protein</fullName>
    </submittedName>
</protein>
<organism evidence="2 3">
    <name type="scientific">Metamycoplasma equirhinis</name>
    <dbReference type="NCBI Taxonomy" id="92402"/>
    <lineage>
        <taxon>Bacteria</taxon>
        <taxon>Bacillati</taxon>
        <taxon>Mycoplasmatota</taxon>
        <taxon>Mycoplasmoidales</taxon>
        <taxon>Metamycoplasmataceae</taxon>
        <taxon>Metamycoplasma</taxon>
    </lineage>
</organism>
<feature type="domain" description="HTH cro/C1-type" evidence="1">
    <location>
        <begin position="23"/>
        <end position="78"/>
    </location>
</feature>
<sequence length="360" mass="42140">MAEQHICDMKHIKTHGNDFAEEIKYYLDRFSITQKELALRLGISVKHINTIMRGNINDVSVAVIESLEYAFCLETGTLAEVYHIYSNLKNANQIENLEKQLNEYGISFLMEHPELAIAANITIKEATPLHIKLMMLKRFYGVSKLPYYDDYLKTHVLADQETYKNANSKIWIRFCEILAAKSSDYENFGVFRKSIFTEVFKKSCKIILNNDLTFVEKIKLLKANLITKGIALVTMPFIENSSLCAIALKKGAKRYIFLSDMYHLEPYILFALLHEIIHCYFPEYNENQIDEKLIKQFHLHIDEYTGEKHIMEKALYAFEESYKEKIKNGNINTSYFWSEIREKYPYVSFDELTDKDKESV</sequence>
<reference evidence="2" key="1">
    <citation type="submission" date="2023-11" db="EMBL/GenBank/DDBJ databases">
        <title>Completed genome sequence of Mycoplasma equirhinis type strain M432/72.</title>
        <authorList>
            <person name="Spergser J."/>
        </authorList>
    </citation>
    <scope>NUCLEOTIDE SEQUENCE [LARGE SCALE GENOMIC DNA]</scope>
    <source>
        <strain evidence="2">M432/72</strain>
    </source>
</reference>
<dbReference type="SUPFAM" id="SSF47413">
    <property type="entry name" value="lambda repressor-like DNA-binding domains"/>
    <property type="match status" value="1"/>
</dbReference>
<dbReference type="Gene3D" id="1.10.260.40">
    <property type="entry name" value="lambda repressor-like DNA-binding domains"/>
    <property type="match status" value="1"/>
</dbReference>
<dbReference type="EMBL" id="CP137845">
    <property type="protein sequence ID" value="WPB53815.1"/>
    <property type="molecule type" value="Genomic_DNA"/>
</dbReference>
<name>A0ABZ0PAY7_9BACT</name>
<dbReference type="CDD" id="cd00093">
    <property type="entry name" value="HTH_XRE"/>
    <property type="match status" value="1"/>
</dbReference>
<evidence type="ECO:0000313" key="3">
    <source>
        <dbReference type="Proteomes" id="UP001303601"/>
    </source>
</evidence>
<dbReference type="Proteomes" id="UP001303601">
    <property type="component" value="Chromosome"/>
</dbReference>
<dbReference type="PROSITE" id="PS50943">
    <property type="entry name" value="HTH_CROC1"/>
    <property type="match status" value="1"/>
</dbReference>